<protein>
    <submittedName>
        <fullName evidence="1">Uncharacterized protein</fullName>
    </submittedName>
</protein>
<reference evidence="1 2" key="1">
    <citation type="submission" date="2017-05" db="EMBL/GenBank/DDBJ databases">
        <title>Complete Genome Sequence of Bacteriophage Deep-Purple infecting emetic Bacillus cereus.</title>
        <authorList>
            <person name="Hock L."/>
            <person name="Gillis A."/>
            <person name="Mahillon J."/>
        </authorList>
    </citation>
    <scope>NUCLEOTIDE SEQUENCE [LARGE SCALE GENOMIC DNA]</scope>
</reference>
<evidence type="ECO:0000313" key="1">
    <source>
        <dbReference type="EMBL" id="ARW58289.1"/>
    </source>
</evidence>
<sequence length="146" mass="17106">MRYDKLARIGTGKSIHIATVDKDGRDNDYTATYCGSEVNARFIRNPRIIGKVQNMEQITCKKCLKVFKNMSSLEGSLQGEELQEITMETEAYKVVGSYDWENTFDTTERRQEVLKKADEFCREKKFEYVKFMKLICAELNDRIYKK</sequence>
<proteinExistence type="predicted"/>
<name>A0A1Z1LZN5_9CAUD</name>
<evidence type="ECO:0000313" key="2">
    <source>
        <dbReference type="Proteomes" id="UP000225583"/>
    </source>
</evidence>
<organism evidence="1 2">
    <name type="scientific">Bacillus phage Deep-Purple</name>
    <dbReference type="NCBI Taxonomy" id="1873341"/>
    <lineage>
        <taxon>Viruses</taxon>
        <taxon>Duplodnaviria</taxon>
        <taxon>Heunggongvirae</taxon>
        <taxon>Uroviricota</taxon>
        <taxon>Caudoviricetes</taxon>
        <taxon>Deurplevirus</taxon>
        <taxon>Deurplevirus deeppurple</taxon>
    </lineage>
</organism>
<keyword evidence="2" id="KW-1185">Reference proteome</keyword>
<dbReference type="EMBL" id="MF176161">
    <property type="protein sequence ID" value="ARW58289.1"/>
    <property type="molecule type" value="Genomic_DNA"/>
</dbReference>
<accession>A0A1Z1LZN5</accession>
<dbReference type="Proteomes" id="UP000225583">
    <property type="component" value="Segment"/>
</dbReference>
<gene>
    <name evidence="1" type="ORF">DeepPurple_gp038</name>
</gene>